<organism evidence="2 3">
    <name type="scientific">Ureibacillus yapensis</name>
    <dbReference type="NCBI Taxonomy" id="2304605"/>
    <lineage>
        <taxon>Bacteria</taxon>
        <taxon>Bacillati</taxon>
        <taxon>Bacillota</taxon>
        <taxon>Bacilli</taxon>
        <taxon>Bacillales</taxon>
        <taxon>Caryophanaceae</taxon>
        <taxon>Ureibacillus</taxon>
    </lineage>
</organism>
<evidence type="ECO:0000256" key="1">
    <source>
        <dbReference type="SAM" id="Phobius"/>
    </source>
</evidence>
<keyword evidence="1" id="KW-0472">Membrane</keyword>
<dbReference type="EMBL" id="QWEI01000004">
    <property type="protein sequence ID" value="RHW36618.1"/>
    <property type="molecule type" value="Genomic_DNA"/>
</dbReference>
<dbReference type="Proteomes" id="UP000265692">
    <property type="component" value="Unassembled WGS sequence"/>
</dbReference>
<gene>
    <name evidence="2" type="ORF">D1B33_09435</name>
</gene>
<protein>
    <submittedName>
        <fullName evidence="2">ABC transporter permease</fullName>
    </submittedName>
</protein>
<feature type="transmembrane region" description="Helical" evidence="1">
    <location>
        <begin position="61"/>
        <end position="81"/>
    </location>
</feature>
<feature type="transmembrane region" description="Helical" evidence="1">
    <location>
        <begin position="136"/>
        <end position="153"/>
    </location>
</feature>
<accession>A0A396S6Y0</accession>
<name>A0A396S6Y0_9BACL</name>
<evidence type="ECO:0000313" key="2">
    <source>
        <dbReference type="EMBL" id="RHW36618.1"/>
    </source>
</evidence>
<evidence type="ECO:0000313" key="3">
    <source>
        <dbReference type="Proteomes" id="UP000265692"/>
    </source>
</evidence>
<feature type="transmembrane region" description="Helical" evidence="1">
    <location>
        <begin position="174"/>
        <end position="202"/>
    </location>
</feature>
<keyword evidence="1" id="KW-0812">Transmembrane</keyword>
<sequence length="400" mass="46373">MNNLQEVWSKRFNHYMNEVQKYMRFVFTGHLALVFVFVLGALGYQYSEWLEAVDDTFPAEWVVASVVGFIMALSRPVTLLREPDQVYLLPLESKMPFYFKKALTYTLWSQIGLVVILYLVAVPLLRTVTELSSSQIWLILIVIIILKYLNVHIEFNYRYANRGGNLLIDRIARMFLSILAIESALTLSYSFVIILLVLLIAYNSALAKKVKEQPIPYEHFVKAEQNRMMGFYRFANYFTDVPHLHGSIRRRNWLNFVYNLVPYSQKSAQSYLVYRTFIRTDDHFYLWVRLTAISAIVALFVNIPMITWIVAAALAFATTIQLKYALLSSGDFRMDRLYPIEPNQRNQAVRKVLRLFMVIQAVIVMLCSIGQPLFFIPALIIIAVSEATYVMTKDPSVETE</sequence>
<feature type="transmembrane region" description="Helical" evidence="1">
    <location>
        <begin position="102"/>
        <end position="124"/>
    </location>
</feature>
<dbReference type="RefSeq" id="WP_118876141.1">
    <property type="nucleotide sequence ID" value="NZ_QWEI01000004.1"/>
</dbReference>
<dbReference type="PIRSF" id="PIRSF037259">
    <property type="entry name" value="EcsB_ABC"/>
    <property type="match status" value="1"/>
</dbReference>
<feature type="transmembrane region" description="Helical" evidence="1">
    <location>
        <begin position="21"/>
        <end position="41"/>
    </location>
</feature>
<keyword evidence="3" id="KW-1185">Reference proteome</keyword>
<feature type="transmembrane region" description="Helical" evidence="1">
    <location>
        <begin position="355"/>
        <end position="384"/>
    </location>
</feature>
<keyword evidence="1" id="KW-1133">Transmembrane helix</keyword>
<comment type="caution">
    <text evidence="2">The sequence shown here is derived from an EMBL/GenBank/DDBJ whole genome shotgun (WGS) entry which is preliminary data.</text>
</comment>
<reference evidence="2 3" key="1">
    <citation type="submission" date="2018-08" db="EMBL/GenBank/DDBJ databases">
        <title>Lysinibacillus sp. YLB-03 draft genome sequence.</title>
        <authorList>
            <person name="Yu L."/>
        </authorList>
    </citation>
    <scope>NUCLEOTIDE SEQUENCE [LARGE SCALE GENOMIC DNA]</scope>
    <source>
        <strain evidence="2 3">YLB-03</strain>
    </source>
</reference>
<dbReference type="OrthoDB" id="2447941at2"/>
<dbReference type="Pfam" id="PF05975">
    <property type="entry name" value="EcsB"/>
    <property type="match status" value="1"/>
</dbReference>
<dbReference type="AlphaFoldDB" id="A0A396S6Y0"/>
<proteinExistence type="predicted"/>
<feature type="transmembrane region" description="Helical" evidence="1">
    <location>
        <begin position="284"/>
        <end position="317"/>
    </location>
</feature>
<dbReference type="InterPro" id="IPR010288">
    <property type="entry name" value="EcsB_ABC"/>
</dbReference>
<dbReference type="GO" id="GO:0016020">
    <property type="term" value="C:membrane"/>
    <property type="evidence" value="ECO:0007669"/>
    <property type="project" value="InterPro"/>
</dbReference>